<evidence type="ECO:0000313" key="3">
    <source>
        <dbReference type="Proteomes" id="UP000254161"/>
    </source>
</evidence>
<evidence type="ECO:0000313" key="2">
    <source>
        <dbReference type="EMBL" id="SUX27506.1"/>
    </source>
</evidence>
<evidence type="ECO:0000313" key="1">
    <source>
        <dbReference type="EMBL" id="SUX25973.1"/>
    </source>
</evidence>
<gene>
    <name evidence="1" type="ORF">NCTC12264_00180</name>
    <name evidence="2" type="ORF">NCTC12264_01755</name>
</gene>
<proteinExistence type="predicted"/>
<dbReference type="EMBL" id="UFUZ01000001">
    <property type="protein sequence ID" value="SUX27506.1"/>
    <property type="molecule type" value="Genomic_DNA"/>
</dbReference>
<dbReference type="RefSeq" id="WP_115628783.1">
    <property type="nucleotide sequence ID" value="NZ_JANKIR010000103.1"/>
</dbReference>
<reference evidence="1 3" key="1">
    <citation type="submission" date="2018-06" db="EMBL/GenBank/DDBJ databases">
        <authorList>
            <consortium name="Pathogen Informatics"/>
            <person name="Doyle S."/>
        </authorList>
    </citation>
    <scope>NUCLEOTIDE SEQUENCE [LARGE SCALE GENOMIC DNA]</scope>
    <source>
        <strain evidence="1 3">NCTC12264</strain>
    </source>
</reference>
<sequence>MQFLIVNIKVCLELIYYSVTIKHLSVHYVKEGSGNRNLTIGTFDVKGDVKFEIKLGGKSTIDTLNNTAERLNIKVNKASPINAMAM</sequence>
<name>A0A381EGE4_CAMUP</name>
<accession>A0A381EGE4</accession>
<protein>
    <submittedName>
        <fullName evidence="1">Uncharacterized protein</fullName>
    </submittedName>
</protein>
<dbReference type="Proteomes" id="UP000254161">
    <property type="component" value="Unassembled WGS sequence"/>
</dbReference>
<organism evidence="1 3">
    <name type="scientific">Campylobacter upsaliensis</name>
    <dbReference type="NCBI Taxonomy" id="28080"/>
    <lineage>
        <taxon>Bacteria</taxon>
        <taxon>Pseudomonadati</taxon>
        <taxon>Campylobacterota</taxon>
        <taxon>Epsilonproteobacteria</taxon>
        <taxon>Campylobacterales</taxon>
        <taxon>Campylobacteraceae</taxon>
        <taxon>Campylobacter</taxon>
    </lineage>
</organism>
<dbReference type="EMBL" id="UFUZ01000001">
    <property type="protein sequence ID" value="SUX25973.1"/>
    <property type="molecule type" value="Genomic_DNA"/>
</dbReference>
<dbReference type="AlphaFoldDB" id="A0A381EGE4"/>